<gene>
    <name evidence="2" type="ORF">BZ3500_MVSOF-1268-A1-R1_CHR10-2G02844</name>
</gene>
<dbReference type="AlphaFoldDB" id="A0A2X0K6L9"/>
<feature type="region of interest" description="Disordered" evidence="1">
    <location>
        <begin position="1"/>
        <end position="26"/>
    </location>
</feature>
<feature type="compositionally biased region" description="Polar residues" evidence="1">
    <location>
        <begin position="11"/>
        <end position="22"/>
    </location>
</feature>
<evidence type="ECO:0000256" key="1">
    <source>
        <dbReference type="SAM" id="MobiDB-lite"/>
    </source>
</evidence>
<evidence type="ECO:0000313" key="3">
    <source>
        <dbReference type="Proteomes" id="UP000249723"/>
    </source>
</evidence>
<organism evidence="2 3">
    <name type="scientific">Microbotryum saponariae</name>
    <dbReference type="NCBI Taxonomy" id="289078"/>
    <lineage>
        <taxon>Eukaryota</taxon>
        <taxon>Fungi</taxon>
        <taxon>Dikarya</taxon>
        <taxon>Basidiomycota</taxon>
        <taxon>Pucciniomycotina</taxon>
        <taxon>Microbotryomycetes</taxon>
        <taxon>Microbotryales</taxon>
        <taxon>Microbotryaceae</taxon>
        <taxon>Microbotryum</taxon>
    </lineage>
</organism>
<sequence length="76" mass="8504">MEGEGDPNAQVRYQLTQSSALPSESPDLDFDVGCDIIRDRALIVTPLQVCCLFFSLQESFIGFPDTQQLRILHTSE</sequence>
<reference evidence="3" key="1">
    <citation type="submission" date="2016-10" db="EMBL/GenBank/DDBJ databases">
        <authorList>
            <person name="Jeantristanb JTB J.-T."/>
            <person name="Ricardo R."/>
        </authorList>
    </citation>
    <scope>NUCLEOTIDE SEQUENCE [LARGE SCALE GENOMIC DNA]</scope>
</reference>
<dbReference type="EMBL" id="FMWP01000117">
    <property type="protein sequence ID" value="SDA01614.1"/>
    <property type="molecule type" value="Genomic_DNA"/>
</dbReference>
<name>A0A2X0K6L9_9BASI</name>
<proteinExistence type="predicted"/>
<dbReference type="Proteomes" id="UP000249723">
    <property type="component" value="Unassembled WGS sequence"/>
</dbReference>
<evidence type="ECO:0000313" key="2">
    <source>
        <dbReference type="EMBL" id="SDA01614.1"/>
    </source>
</evidence>
<accession>A0A2X0K6L9</accession>
<keyword evidence="3" id="KW-1185">Reference proteome</keyword>
<protein>
    <submittedName>
        <fullName evidence="2">BZ3500_MvSof-1268-A1-R1_Chr10-2g02844 protein</fullName>
    </submittedName>
</protein>